<accession>A0A2S5CFV9</accession>
<evidence type="ECO:0008006" key="3">
    <source>
        <dbReference type="Google" id="ProtNLM"/>
    </source>
</evidence>
<sequence length="171" mass="19071">MDAQLQFLSSLVKNFQLDSLLSAKPKKGEYKKLLLANGGEALSLRLTELLTNDLRYAERLEQIAQLADKLELAIKAQVDVALEGWLKKQGERLGFELLVDDDGLSKLQNSGYLWHGLPAKAKKKEDKPGFSTVDFCGELEITDVQKFEQALFQGIGRAKAFGCGLLMIRRT</sequence>
<reference evidence="1 2" key="1">
    <citation type="submission" date="2017-11" db="EMBL/GenBank/DDBJ databases">
        <title>Draft Genome Sequence of Methylobacter psychrotolerans Sph1T, an Obligate Methanotroph from Low-Temperature Environments.</title>
        <authorList>
            <person name="Oshkin I.Y."/>
            <person name="Miroshnikov K."/>
            <person name="Belova S.E."/>
            <person name="Korzhenkov A."/>
            <person name="Toshchakov S.V."/>
            <person name="Dedysh S.N."/>
        </authorList>
    </citation>
    <scope>NUCLEOTIDE SEQUENCE [LARGE SCALE GENOMIC DNA]</scope>
    <source>
        <strain evidence="1 2">Sph1</strain>
    </source>
</reference>
<dbReference type="InterPro" id="IPR010179">
    <property type="entry name" value="CRISPR-assoc_prot_Cse3"/>
</dbReference>
<dbReference type="AlphaFoldDB" id="A0A2S5CFV9"/>
<evidence type="ECO:0000313" key="1">
    <source>
        <dbReference type="EMBL" id="POZ49622.1"/>
    </source>
</evidence>
<dbReference type="NCBIfam" id="TIGR01907">
    <property type="entry name" value="casE_Cse3"/>
    <property type="match status" value="1"/>
</dbReference>
<dbReference type="SMART" id="SM01101">
    <property type="entry name" value="CRISPR_assoc"/>
    <property type="match status" value="1"/>
</dbReference>
<organism evidence="1 2">
    <name type="scientific">Methylovulum psychrotolerans</name>
    <dbReference type="NCBI Taxonomy" id="1704499"/>
    <lineage>
        <taxon>Bacteria</taxon>
        <taxon>Pseudomonadati</taxon>
        <taxon>Pseudomonadota</taxon>
        <taxon>Gammaproteobacteria</taxon>
        <taxon>Methylococcales</taxon>
        <taxon>Methylococcaceae</taxon>
        <taxon>Methylovulum</taxon>
    </lineage>
</organism>
<dbReference type="Gene3D" id="3.30.70.1210">
    <property type="entry name" value="Crispr-associated protein, domain 2"/>
    <property type="match status" value="1"/>
</dbReference>
<dbReference type="SUPFAM" id="SSF117987">
    <property type="entry name" value="CRISPR-associated protein"/>
    <property type="match status" value="1"/>
</dbReference>
<dbReference type="Pfam" id="PF08798">
    <property type="entry name" value="CRISPR_assoc"/>
    <property type="match status" value="1"/>
</dbReference>
<dbReference type="EMBL" id="PGFZ01000041">
    <property type="protein sequence ID" value="POZ49622.1"/>
    <property type="molecule type" value="Genomic_DNA"/>
</dbReference>
<gene>
    <name evidence="1" type="ORF">AADEFJLK_04603</name>
</gene>
<comment type="caution">
    <text evidence="1">The sequence shown here is derived from an EMBL/GenBank/DDBJ whole genome shotgun (WGS) entry which is preliminary data.</text>
</comment>
<proteinExistence type="predicted"/>
<protein>
    <recommendedName>
        <fullName evidence="3">Type I-E CRISPR-associated protein Cas6/Cse3/CasE</fullName>
    </recommendedName>
</protein>
<name>A0A2S5CFV9_9GAMM</name>
<dbReference type="Proteomes" id="UP000237423">
    <property type="component" value="Unassembled WGS sequence"/>
</dbReference>
<evidence type="ECO:0000313" key="2">
    <source>
        <dbReference type="Proteomes" id="UP000237423"/>
    </source>
</evidence>